<gene>
    <name evidence="1" type="ORF">K7X08_003534</name>
</gene>
<dbReference type="Proteomes" id="UP001152561">
    <property type="component" value="Unassembled WGS sequence"/>
</dbReference>
<reference evidence="2" key="1">
    <citation type="journal article" date="2023" name="Proc. Natl. Acad. Sci. U.S.A.">
        <title>Genomic and structural basis for evolution of tropane alkaloid biosynthesis.</title>
        <authorList>
            <person name="Wanga Y.-J."/>
            <person name="Taina T."/>
            <person name="Yua J.-Y."/>
            <person name="Lia J."/>
            <person name="Xua B."/>
            <person name="Chenc J."/>
            <person name="D'Auriad J.C."/>
            <person name="Huanga J.-P."/>
            <person name="Huanga S.-X."/>
        </authorList>
    </citation>
    <scope>NUCLEOTIDE SEQUENCE [LARGE SCALE GENOMIC DNA]</scope>
    <source>
        <strain evidence="2">cv. KIB-2019</strain>
    </source>
</reference>
<accession>A0A9Q1MIP8</accession>
<proteinExistence type="predicted"/>
<keyword evidence="2" id="KW-1185">Reference proteome</keyword>
<evidence type="ECO:0000313" key="2">
    <source>
        <dbReference type="Proteomes" id="UP001152561"/>
    </source>
</evidence>
<dbReference type="EMBL" id="JAJAGQ010000006">
    <property type="protein sequence ID" value="KAJ8559476.1"/>
    <property type="molecule type" value="Genomic_DNA"/>
</dbReference>
<name>A0A9Q1MIP8_9SOLA</name>
<organism evidence="1 2">
    <name type="scientific">Anisodus acutangulus</name>
    <dbReference type="NCBI Taxonomy" id="402998"/>
    <lineage>
        <taxon>Eukaryota</taxon>
        <taxon>Viridiplantae</taxon>
        <taxon>Streptophyta</taxon>
        <taxon>Embryophyta</taxon>
        <taxon>Tracheophyta</taxon>
        <taxon>Spermatophyta</taxon>
        <taxon>Magnoliopsida</taxon>
        <taxon>eudicotyledons</taxon>
        <taxon>Gunneridae</taxon>
        <taxon>Pentapetalae</taxon>
        <taxon>asterids</taxon>
        <taxon>lamiids</taxon>
        <taxon>Solanales</taxon>
        <taxon>Solanaceae</taxon>
        <taxon>Solanoideae</taxon>
        <taxon>Hyoscyameae</taxon>
        <taxon>Anisodus</taxon>
    </lineage>
</organism>
<protein>
    <submittedName>
        <fullName evidence="1">Uncharacterized protein</fullName>
    </submittedName>
</protein>
<dbReference type="AlphaFoldDB" id="A0A9Q1MIP8"/>
<evidence type="ECO:0000313" key="1">
    <source>
        <dbReference type="EMBL" id="KAJ8559476.1"/>
    </source>
</evidence>
<comment type="caution">
    <text evidence="1">The sequence shown here is derived from an EMBL/GenBank/DDBJ whole genome shotgun (WGS) entry which is preliminary data.</text>
</comment>
<sequence length="94" mass="11036">MKISRSRTLHLGYCQWQILVLTPTVHNSSSQLSQPDGWMVDMLSLERCCLEWMLFTRWRLKEDKVEHPKAKLSSQRAVNSLCNWVLIIAICFTQ</sequence>